<name>A0ABW6PLH0_9NOCA</name>
<dbReference type="RefSeq" id="WP_387699924.1">
    <property type="nucleotide sequence ID" value="NZ_JBIAMX010000005.1"/>
</dbReference>
<comment type="caution">
    <text evidence="3">The sequence shown here is derived from an EMBL/GenBank/DDBJ whole genome shotgun (WGS) entry which is preliminary data.</text>
</comment>
<protein>
    <submittedName>
        <fullName evidence="3">PucR family transcriptional regulator</fullName>
    </submittedName>
</protein>
<evidence type="ECO:0000259" key="1">
    <source>
        <dbReference type="Pfam" id="PF13556"/>
    </source>
</evidence>
<dbReference type="Proteomes" id="UP001601444">
    <property type="component" value="Unassembled WGS sequence"/>
</dbReference>
<dbReference type="Pfam" id="PF13556">
    <property type="entry name" value="HTH_30"/>
    <property type="match status" value="1"/>
</dbReference>
<feature type="domain" description="PucR C-terminal helix-turn-helix" evidence="1">
    <location>
        <begin position="329"/>
        <end position="386"/>
    </location>
</feature>
<feature type="domain" description="RsbT co-antagonist protein RsbRD N-terminal" evidence="2">
    <location>
        <begin position="23"/>
        <end position="151"/>
    </location>
</feature>
<proteinExistence type="predicted"/>
<dbReference type="InterPro" id="IPR051448">
    <property type="entry name" value="CdaR-like_regulators"/>
</dbReference>
<evidence type="ECO:0000259" key="2">
    <source>
        <dbReference type="Pfam" id="PF14361"/>
    </source>
</evidence>
<dbReference type="InterPro" id="IPR025736">
    <property type="entry name" value="PucR_C-HTH_dom"/>
</dbReference>
<dbReference type="EMBL" id="JBIAMX010000005">
    <property type="protein sequence ID" value="MFF0543254.1"/>
    <property type="molecule type" value="Genomic_DNA"/>
</dbReference>
<keyword evidence="4" id="KW-1185">Reference proteome</keyword>
<evidence type="ECO:0000313" key="3">
    <source>
        <dbReference type="EMBL" id="MFF0543254.1"/>
    </source>
</evidence>
<dbReference type="Pfam" id="PF14361">
    <property type="entry name" value="RsbRD_N"/>
    <property type="match status" value="1"/>
</dbReference>
<sequence>MTIDDRPAAVNAPIPVAPGDIPTLARRVTDRLAGTTACAALPGDLAAVVETCLALALAPPGAGRETVLRRLRATAAGWAREGIPLDTVNHVMFEAVEVGVDLALADAGRPTPHGIHQAATGMLALLDIVTGTVSQAYVEELRAVIGAHHDAVHTLTSALLGGRGAAAMARECGVRIAESYTVLAVAIGRHRDPGGPPAAEQHRDPLRRVQAELTARGRGAALALLSTTGGTVLLPAGALTDDEITRLVDGLTRAARTPVTAALIQADTADIPRAADEAHDLLDMVLRLGGGPGLFRFAELALEYQLTRPGPGREHLVSLLDPLDHHPELRETLSKHIATELNRRRTAAQLHVHANTVDYRLERIAQLTGLDPRQPSDLWQLRSALVARTYRHRGV</sequence>
<evidence type="ECO:0000313" key="4">
    <source>
        <dbReference type="Proteomes" id="UP001601444"/>
    </source>
</evidence>
<dbReference type="InterPro" id="IPR042070">
    <property type="entry name" value="PucR_C-HTH_sf"/>
</dbReference>
<dbReference type="PANTHER" id="PTHR33744:SF7">
    <property type="entry name" value="PUCR FAMILY TRANSCRIPTIONAL REGULATOR"/>
    <property type="match status" value="1"/>
</dbReference>
<dbReference type="Gene3D" id="1.10.10.2840">
    <property type="entry name" value="PucR C-terminal helix-turn-helix domain"/>
    <property type="match status" value="1"/>
</dbReference>
<organism evidence="3 4">
    <name type="scientific">Nocardia thailandica</name>
    <dbReference type="NCBI Taxonomy" id="257275"/>
    <lineage>
        <taxon>Bacteria</taxon>
        <taxon>Bacillati</taxon>
        <taxon>Actinomycetota</taxon>
        <taxon>Actinomycetes</taxon>
        <taxon>Mycobacteriales</taxon>
        <taxon>Nocardiaceae</taxon>
        <taxon>Nocardia</taxon>
    </lineage>
</organism>
<gene>
    <name evidence="3" type="ORF">ACFYTF_10485</name>
</gene>
<dbReference type="InterPro" id="IPR025751">
    <property type="entry name" value="RsbRD_N_dom"/>
</dbReference>
<dbReference type="PANTHER" id="PTHR33744">
    <property type="entry name" value="CARBOHYDRATE DIACID REGULATOR"/>
    <property type="match status" value="1"/>
</dbReference>
<accession>A0ABW6PLH0</accession>
<reference evidence="3 4" key="1">
    <citation type="submission" date="2024-10" db="EMBL/GenBank/DDBJ databases">
        <title>The Natural Products Discovery Center: Release of the First 8490 Sequenced Strains for Exploring Actinobacteria Biosynthetic Diversity.</title>
        <authorList>
            <person name="Kalkreuter E."/>
            <person name="Kautsar S.A."/>
            <person name="Yang D."/>
            <person name="Bader C.D."/>
            <person name="Teijaro C.N."/>
            <person name="Fluegel L."/>
            <person name="Davis C.M."/>
            <person name="Simpson J.R."/>
            <person name="Lauterbach L."/>
            <person name="Steele A.D."/>
            <person name="Gui C."/>
            <person name="Meng S."/>
            <person name="Li G."/>
            <person name="Viehrig K."/>
            <person name="Ye F."/>
            <person name="Su P."/>
            <person name="Kiefer A.F."/>
            <person name="Nichols A."/>
            <person name="Cepeda A.J."/>
            <person name="Yan W."/>
            <person name="Fan B."/>
            <person name="Jiang Y."/>
            <person name="Adhikari A."/>
            <person name="Zheng C.-J."/>
            <person name="Schuster L."/>
            <person name="Cowan T.M."/>
            <person name="Smanski M.J."/>
            <person name="Chevrette M.G."/>
            <person name="De Carvalho L.P.S."/>
            <person name="Shen B."/>
        </authorList>
    </citation>
    <scope>NUCLEOTIDE SEQUENCE [LARGE SCALE GENOMIC DNA]</scope>
    <source>
        <strain evidence="3 4">NPDC004045</strain>
    </source>
</reference>